<evidence type="ECO:0000313" key="3">
    <source>
        <dbReference type="Proteomes" id="UP000267821"/>
    </source>
</evidence>
<proteinExistence type="predicted"/>
<dbReference type="GO" id="GO:0000307">
    <property type="term" value="C:cyclin-dependent protein kinase holoenzyme complex"/>
    <property type="evidence" value="ECO:0007669"/>
    <property type="project" value="TreeGrafter"/>
</dbReference>
<dbReference type="GO" id="GO:0005634">
    <property type="term" value="C:nucleus"/>
    <property type="evidence" value="ECO:0007669"/>
    <property type="project" value="TreeGrafter"/>
</dbReference>
<dbReference type="Proteomes" id="UP000267821">
    <property type="component" value="Unassembled WGS sequence"/>
</dbReference>
<feature type="region of interest" description="Disordered" evidence="1">
    <location>
        <begin position="568"/>
        <end position="608"/>
    </location>
</feature>
<dbReference type="GO" id="GO:0019901">
    <property type="term" value="F:protein kinase binding"/>
    <property type="evidence" value="ECO:0007669"/>
    <property type="project" value="InterPro"/>
</dbReference>
<organism evidence="2 3">
    <name type="scientific">Terfezia boudieri ATCC MYA-4762</name>
    <dbReference type="NCBI Taxonomy" id="1051890"/>
    <lineage>
        <taxon>Eukaryota</taxon>
        <taxon>Fungi</taxon>
        <taxon>Dikarya</taxon>
        <taxon>Ascomycota</taxon>
        <taxon>Pezizomycotina</taxon>
        <taxon>Pezizomycetes</taxon>
        <taxon>Pezizales</taxon>
        <taxon>Pezizaceae</taxon>
        <taxon>Terfezia</taxon>
    </lineage>
</organism>
<dbReference type="STRING" id="1051890.A0A3N4M2J9"/>
<evidence type="ECO:0008006" key="4">
    <source>
        <dbReference type="Google" id="ProtNLM"/>
    </source>
</evidence>
<evidence type="ECO:0000256" key="1">
    <source>
        <dbReference type="SAM" id="MobiDB-lite"/>
    </source>
</evidence>
<dbReference type="PANTHER" id="PTHR15615">
    <property type="match status" value="1"/>
</dbReference>
<feature type="region of interest" description="Disordered" evidence="1">
    <location>
        <begin position="477"/>
        <end position="496"/>
    </location>
</feature>
<feature type="compositionally biased region" description="Polar residues" evidence="1">
    <location>
        <begin position="506"/>
        <end position="516"/>
    </location>
</feature>
<dbReference type="EMBL" id="ML121531">
    <property type="protein sequence ID" value="RPB27612.1"/>
    <property type="molecule type" value="Genomic_DNA"/>
</dbReference>
<dbReference type="AlphaFoldDB" id="A0A3N4M2J9"/>
<evidence type="ECO:0000313" key="2">
    <source>
        <dbReference type="EMBL" id="RPB27612.1"/>
    </source>
</evidence>
<dbReference type="InParanoid" id="A0A3N4M2J9"/>
<reference evidence="2 3" key="1">
    <citation type="journal article" date="2018" name="Nat. Ecol. Evol.">
        <title>Pezizomycetes genomes reveal the molecular basis of ectomycorrhizal truffle lifestyle.</title>
        <authorList>
            <person name="Murat C."/>
            <person name="Payen T."/>
            <person name="Noel B."/>
            <person name="Kuo A."/>
            <person name="Morin E."/>
            <person name="Chen J."/>
            <person name="Kohler A."/>
            <person name="Krizsan K."/>
            <person name="Balestrini R."/>
            <person name="Da Silva C."/>
            <person name="Montanini B."/>
            <person name="Hainaut M."/>
            <person name="Levati E."/>
            <person name="Barry K.W."/>
            <person name="Belfiori B."/>
            <person name="Cichocki N."/>
            <person name="Clum A."/>
            <person name="Dockter R.B."/>
            <person name="Fauchery L."/>
            <person name="Guy J."/>
            <person name="Iotti M."/>
            <person name="Le Tacon F."/>
            <person name="Lindquist E.A."/>
            <person name="Lipzen A."/>
            <person name="Malagnac F."/>
            <person name="Mello A."/>
            <person name="Molinier V."/>
            <person name="Miyauchi S."/>
            <person name="Poulain J."/>
            <person name="Riccioni C."/>
            <person name="Rubini A."/>
            <person name="Sitrit Y."/>
            <person name="Splivallo R."/>
            <person name="Traeger S."/>
            <person name="Wang M."/>
            <person name="Zifcakova L."/>
            <person name="Wipf D."/>
            <person name="Zambonelli A."/>
            <person name="Paolocci F."/>
            <person name="Nowrousian M."/>
            <person name="Ottonello S."/>
            <person name="Baldrian P."/>
            <person name="Spatafora J.W."/>
            <person name="Henrissat B."/>
            <person name="Nagy L.G."/>
            <person name="Aury J.M."/>
            <person name="Wincker P."/>
            <person name="Grigoriev I.V."/>
            <person name="Bonfante P."/>
            <person name="Martin F.M."/>
        </authorList>
    </citation>
    <scope>NUCLEOTIDE SEQUENCE [LARGE SCALE GENOMIC DNA]</scope>
    <source>
        <strain evidence="2 3">ATCC MYA-4762</strain>
    </source>
</reference>
<dbReference type="Pfam" id="PF08613">
    <property type="entry name" value="Cyclin"/>
    <property type="match status" value="1"/>
</dbReference>
<gene>
    <name evidence="2" type="ORF">L211DRAFT_846376</name>
</gene>
<feature type="compositionally biased region" description="Low complexity" evidence="1">
    <location>
        <begin position="518"/>
        <end position="542"/>
    </location>
</feature>
<keyword evidence="3" id="KW-1185">Reference proteome</keyword>
<feature type="region of interest" description="Disordered" evidence="1">
    <location>
        <begin position="74"/>
        <end position="105"/>
    </location>
</feature>
<dbReference type="Gene3D" id="1.10.472.10">
    <property type="entry name" value="Cyclin-like"/>
    <property type="match status" value="1"/>
</dbReference>
<dbReference type="PANTHER" id="PTHR15615:SF36">
    <property type="entry name" value="PHO85 CYCLIN-5"/>
    <property type="match status" value="1"/>
</dbReference>
<feature type="compositionally biased region" description="Basic and acidic residues" evidence="1">
    <location>
        <begin position="74"/>
        <end position="84"/>
    </location>
</feature>
<sequence>MSTHSPDRSIDRSQISKHPYSPSIASSVSSSASSIFSLAASVSSSVASSIASLTSIQSSEGVLYLGDIERHAWSQEQRSKEDIRQSISTRTLRVPPPAVEQRQHQRRAQRCTEVNRTACLSDSCSMPPVPALVRQAERKTNFVDNLVAQIVETIWPTYMNGKAEASAGKGVLPLRTFIQETLRRSRTSYSTLQVALYYLVIVRPHIPKGDFSDMSQENAQQMRALQCGRRMFLAALILASKYLQDRNYSARAWSRISGLQTTEININEMAFLDAVNWRLHISETIFQKWADLVVKYTSGSGGPGSPSDEARKAEWSRLIVKLTPELNIEDDNVGKAHGTKRAPEIVPQKAVIPAAACHMSAETESGCTTPIPNPAPVATASATSSTTTIPKVTVSSLLSSPNNQSLPLPTLEPVPQNTTFKSLPQTSRLAALSTISPLKTPAVRLGSGNAMSSAAAAAQKNQLQRCTTEDMAFLSRKCPVKSDGEKSRPPSSVVRPTMLTWRSSLSCSMTSSPETLNDSDSSTSSSPFAFSRSSSISSASSFDSVGSLDVRRRCNKISRVISSAIAPAQHNSAKDTGLNTPTPSPPRYLSLRPKASKEFSPGVNSETKKSPLSYCRKRRICELALPIPETDNGVSPNLSSGMTPQMKVQLQMRTPPLNNGLGPKRLRCGVMEPSVLILPNRSGSQEEVL</sequence>
<feature type="compositionally biased region" description="Basic and acidic residues" evidence="1">
    <location>
        <begin position="1"/>
        <end position="11"/>
    </location>
</feature>
<protein>
    <recommendedName>
        <fullName evidence="4">Cyclin N-terminal domain-containing protein</fullName>
    </recommendedName>
</protein>
<feature type="region of interest" description="Disordered" evidence="1">
    <location>
        <begin position="506"/>
        <end position="542"/>
    </location>
</feature>
<dbReference type="OrthoDB" id="286814at2759"/>
<name>A0A3N4M2J9_9PEZI</name>
<dbReference type="CDD" id="cd20557">
    <property type="entry name" value="CYCLIN_ScPCL1-like"/>
    <property type="match status" value="1"/>
</dbReference>
<dbReference type="GO" id="GO:0016538">
    <property type="term" value="F:cyclin-dependent protein serine/threonine kinase regulator activity"/>
    <property type="evidence" value="ECO:0007669"/>
    <property type="project" value="TreeGrafter"/>
</dbReference>
<dbReference type="InterPro" id="IPR013922">
    <property type="entry name" value="Cyclin_PHO80-like"/>
</dbReference>
<accession>A0A3N4M2J9</accession>
<feature type="region of interest" description="Disordered" evidence="1">
    <location>
        <begin position="1"/>
        <end position="23"/>
    </location>
</feature>